<evidence type="ECO:0000256" key="8">
    <source>
        <dbReference type="SAM" id="MobiDB-lite"/>
    </source>
</evidence>
<dbReference type="Proteomes" id="UP001187192">
    <property type="component" value="Unassembled WGS sequence"/>
</dbReference>
<feature type="domain" description="DDE Tnp4" evidence="9">
    <location>
        <begin position="125"/>
        <end position="286"/>
    </location>
</feature>
<dbReference type="AlphaFoldDB" id="A0AA88DVL4"/>
<evidence type="ECO:0000256" key="2">
    <source>
        <dbReference type="ARBA" id="ARBA00004123"/>
    </source>
</evidence>
<evidence type="ECO:0000313" key="11">
    <source>
        <dbReference type="Proteomes" id="UP001187192"/>
    </source>
</evidence>
<evidence type="ECO:0000256" key="4">
    <source>
        <dbReference type="ARBA" id="ARBA00022722"/>
    </source>
</evidence>
<dbReference type="GO" id="GO:0004518">
    <property type="term" value="F:nuclease activity"/>
    <property type="evidence" value="ECO:0007669"/>
    <property type="project" value="UniProtKB-KW"/>
</dbReference>
<keyword evidence="6" id="KW-0378">Hydrolase</keyword>
<dbReference type="GO" id="GO:0046872">
    <property type="term" value="F:metal ion binding"/>
    <property type="evidence" value="ECO:0007669"/>
    <property type="project" value="UniProtKB-KW"/>
</dbReference>
<dbReference type="GO" id="GO:0005634">
    <property type="term" value="C:nucleus"/>
    <property type="evidence" value="ECO:0007669"/>
    <property type="project" value="UniProtKB-SubCell"/>
</dbReference>
<reference evidence="10" key="1">
    <citation type="submission" date="2023-07" db="EMBL/GenBank/DDBJ databases">
        <title>draft genome sequence of fig (Ficus carica).</title>
        <authorList>
            <person name="Takahashi T."/>
            <person name="Nishimura K."/>
        </authorList>
    </citation>
    <scope>NUCLEOTIDE SEQUENCE</scope>
</reference>
<dbReference type="InterPro" id="IPR045249">
    <property type="entry name" value="HARBI1-like"/>
</dbReference>
<comment type="subcellular location">
    <subcellularLocation>
        <location evidence="2">Nucleus</location>
    </subcellularLocation>
</comment>
<keyword evidence="7" id="KW-0539">Nucleus</keyword>
<comment type="similarity">
    <text evidence="3">Belongs to the HARBI1 family.</text>
</comment>
<dbReference type="PANTHER" id="PTHR22930">
    <property type="match status" value="1"/>
</dbReference>
<evidence type="ECO:0000256" key="6">
    <source>
        <dbReference type="ARBA" id="ARBA00022801"/>
    </source>
</evidence>
<protein>
    <recommendedName>
        <fullName evidence="9">DDE Tnp4 domain-containing protein</fullName>
    </recommendedName>
</protein>
<evidence type="ECO:0000256" key="3">
    <source>
        <dbReference type="ARBA" id="ARBA00006958"/>
    </source>
</evidence>
<dbReference type="GO" id="GO:0016787">
    <property type="term" value="F:hydrolase activity"/>
    <property type="evidence" value="ECO:0007669"/>
    <property type="project" value="UniProtKB-KW"/>
</dbReference>
<evidence type="ECO:0000256" key="1">
    <source>
        <dbReference type="ARBA" id="ARBA00001968"/>
    </source>
</evidence>
<dbReference type="PANTHER" id="PTHR22930:SF259">
    <property type="entry name" value="OS08G0106900 PROTEIN"/>
    <property type="match status" value="1"/>
</dbReference>
<keyword evidence="11" id="KW-1185">Reference proteome</keyword>
<comment type="cofactor">
    <cofactor evidence="1">
        <name>a divalent metal cation</name>
        <dbReference type="ChEBI" id="CHEBI:60240"/>
    </cofactor>
</comment>
<comment type="caution">
    <text evidence="10">The sequence shown here is derived from an EMBL/GenBank/DDBJ whole genome shotgun (WGS) entry which is preliminary data.</text>
</comment>
<evidence type="ECO:0000313" key="10">
    <source>
        <dbReference type="EMBL" id="GMN62458.1"/>
    </source>
</evidence>
<gene>
    <name evidence="10" type="ORF">TIFTF001_031529</name>
</gene>
<evidence type="ECO:0000256" key="7">
    <source>
        <dbReference type="ARBA" id="ARBA00023242"/>
    </source>
</evidence>
<evidence type="ECO:0000259" key="9">
    <source>
        <dbReference type="Pfam" id="PF13359"/>
    </source>
</evidence>
<proteinExistence type="inferred from homology"/>
<feature type="region of interest" description="Disordered" evidence="8">
    <location>
        <begin position="16"/>
        <end position="40"/>
    </location>
</feature>
<dbReference type="Pfam" id="PF13359">
    <property type="entry name" value="DDE_Tnp_4"/>
    <property type="match status" value="1"/>
</dbReference>
<name>A0AA88DVL4_FICCA</name>
<keyword evidence="5" id="KW-0479">Metal-binding</keyword>
<keyword evidence="4" id="KW-0540">Nuclease</keyword>
<feature type="compositionally biased region" description="Basic and acidic residues" evidence="8">
    <location>
        <begin position="22"/>
        <end position="38"/>
    </location>
</feature>
<evidence type="ECO:0000256" key="5">
    <source>
        <dbReference type="ARBA" id="ARBA00022723"/>
    </source>
</evidence>
<dbReference type="InterPro" id="IPR027806">
    <property type="entry name" value="HARBI1_dom"/>
</dbReference>
<sequence length="372" mass="42373">MYNRNCRPSIVQLGKQNMNDRGSAHHREANNHGSEDGQRNVPAMAAMSVFAYRTWRRSMRRDPVPMHNSSLTGQMRVHEILNVLLAICSLKDEFIRPPDYTSVQPLIQEHGYKYRPRFDGCIGAIDGTHIPCVPPLENADAWINRKGFHSQNILAACSFDMKFTYMLTGYEGSCHDARMLGEAIAFKGFPLPPPGKFYLVDSGYANKDCFLSPYRRETYHLPEYRRRRDGLGNRREVFNYTHSSLRNCIERTFGVWKARFKILKGTNSYPVEKQAMIPVACAVLHNFIRMVQVGDPLHEDYAGDCMPVSENVDVNADDGVDDVAFGTGPSTGPQPPDTRRDAMNMLRDMMADDMWDRFQSAPWYRTTQALAS</sequence>
<accession>A0AA88DVL4</accession>
<dbReference type="EMBL" id="BTGU01000129">
    <property type="protein sequence ID" value="GMN62458.1"/>
    <property type="molecule type" value="Genomic_DNA"/>
</dbReference>
<organism evidence="10 11">
    <name type="scientific">Ficus carica</name>
    <name type="common">Common fig</name>
    <dbReference type="NCBI Taxonomy" id="3494"/>
    <lineage>
        <taxon>Eukaryota</taxon>
        <taxon>Viridiplantae</taxon>
        <taxon>Streptophyta</taxon>
        <taxon>Embryophyta</taxon>
        <taxon>Tracheophyta</taxon>
        <taxon>Spermatophyta</taxon>
        <taxon>Magnoliopsida</taxon>
        <taxon>eudicotyledons</taxon>
        <taxon>Gunneridae</taxon>
        <taxon>Pentapetalae</taxon>
        <taxon>rosids</taxon>
        <taxon>fabids</taxon>
        <taxon>Rosales</taxon>
        <taxon>Moraceae</taxon>
        <taxon>Ficeae</taxon>
        <taxon>Ficus</taxon>
    </lineage>
</organism>